<organism evidence="1 2">
    <name type="scientific">Candidatus Saccharimonas aalborgensis</name>
    <dbReference type="NCBI Taxonomy" id="1332188"/>
    <lineage>
        <taxon>Bacteria</taxon>
        <taxon>Candidatus Saccharimonadota</taxon>
        <taxon>Candidatus Saccharimonadia</taxon>
        <taxon>Candidatus Saccharimonadales</taxon>
        <taxon>Candidatus Saccharimonadaceae</taxon>
        <taxon>Candidatus Saccharimonas</taxon>
    </lineage>
</organism>
<dbReference type="STRING" id="1332188.L336_0650"/>
<dbReference type="Pfam" id="PF13563">
    <property type="entry name" value="2_5_RNA_ligase2"/>
    <property type="match status" value="1"/>
</dbReference>
<accession>R4PL91</accession>
<dbReference type="AlphaFoldDB" id="R4PL91"/>
<name>R4PL91_9BACT</name>
<evidence type="ECO:0008006" key="3">
    <source>
        <dbReference type="Google" id="ProtNLM"/>
    </source>
</evidence>
<dbReference type="HOGENOM" id="CLU_1599338_0_0_0"/>
<sequence>MQYSQKYSLVGFLEHQPKGFEYNMSDWPLHMTFADVFAIDRNSTDIDEKMENVLRSQHAVLVKPKHQAKLGDTTVILVEKTDELVELHTMVVDLLEQNGAIFNTPAFTREGFLPHCTIQKSGMLQKDVVIDELALVDMFPNSDWRQRKILATFKLGG</sequence>
<evidence type="ECO:0000313" key="1">
    <source>
        <dbReference type="EMBL" id="AGL62353.1"/>
    </source>
</evidence>
<dbReference type="KEGG" id="saal:L336_0650"/>
<dbReference type="Gene3D" id="3.90.1140.10">
    <property type="entry name" value="Cyclic phosphodiesterase"/>
    <property type="match status" value="1"/>
</dbReference>
<keyword evidence="2" id="KW-1185">Reference proteome</keyword>
<dbReference type="Proteomes" id="UP000013893">
    <property type="component" value="Chromosome"/>
</dbReference>
<dbReference type="InterPro" id="IPR009097">
    <property type="entry name" value="Cyclic_Pdiesterase"/>
</dbReference>
<reference evidence="1 2" key="1">
    <citation type="journal article" date="2013" name="Nat. Biotechnol.">
        <title>Genome sequences of rare, uncultured bacteria obtained by differential coverage binning of multiple metagenomes.</title>
        <authorList>
            <person name="Albertsen M."/>
            <person name="Hugenholtz P."/>
            <person name="Skarshewski A."/>
            <person name="Nielsen K.L."/>
            <person name="Tyson G.W."/>
            <person name="Nielsen P.H."/>
        </authorList>
    </citation>
    <scope>NUCLEOTIDE SEQUENCE [LARGE SCALE GENOMIC DNA]</scope>
    <source>
        <strain evidence="1">TM71</strain>
    </source>
</reference>
<dbReference type="RefSeq" id="WP_015641803.1">
    <property type="nucleotide sequence ID" value="NC_021219.1"/>
</dbReference>
<protein>
    <recommendedName>
        <fullName evidence="3">2'-5' RNA ligase family protein</fullName>
    </recommendedName>
</protein>
<dbReference type="SUPFAM" id="SSF55144">
    <property type="entry name" value="LigT-like"/>
    <property type="match status" value="1"/>
</dbReference>
<proteinExistence type="predicted"/>
<evidence type="ECO:0000313" key="2">
    <source>
        <dbReference type="Proteomes" id="UP000013893"/>
    </source>
</evidence>
<gene>
    <name evidence="1" type="ORF">L336_0650</name>
</gene>
<dbReference type="EMBL" id="CP005957">
    <property type="protein sequence ID" value="AGL62353.1"/>
    <property type="molecule type" value="Genomic_DNA"/>
</dbReference>